<dbReference type="Gene3D" id="3.20.20.450">
    <property type="entry name" value="EAL domain"/>
    <property type="match status" value="1"/>
</dbReference>
<dbReference type="InterPro" id="IPR000160">
    <property type="entry name" value="GGDEF_dom"/>
</dbReference>
<dbReference type="SUPFAM" id="SSF55073">
    <property type="entry name" value="Nucleotide cyclase"/>
    <property type="match status" value="1"/>
</dbReference>
<evidence type="ECO:0000256" key="1">
    <source>
        <dbReference type="SAM" id="MobiDB-lite"/>
    </source>
</evidence>
<dbReference type="FunFam" id="3.30.70.270:FF:000001">
    <property type="entry name" value="Diguanylate cyclase domain protein"/>
    <property type="match status" value="1"/>
</dbReference>
<evidence type="ECO:0000313" key="5">
    <source>
        <dbReference type="EMBL" id="SHF67082.1"/>
    </source>
</evidence>
<dbReference type="InterPro" id="IPR001633">
    <property type="entry name" value="EAL_dom"/>
</dbReference>
<dbReference type="InterPro" id="IPR029787">
    <property type="entry name" value="Nucleotide_cyclase"/>
</dbReference>
<dbReference type="STRING" id="2017.SAMN05444320_104483"/>
<reference evidence="5 6" key="1">
    <citation type="submission" date="2016-11" db="EMBL/GenBank/DDBJ databases">
        <authorList>
            <person name="Jaros S."/>
            <person name="Januszkiewicz K."/>
            <person name="Wedrychowicz H."/>
        </authorList>
    </citation>
    <scope>NUCLEOTIDE SEQUENCE [LARGE SCALE GENOMIC DNA]</scope>
    <source>
        <strain evidence="5 6">DSM 44523</strain>
    </source>
</reference>
<accession>A0A1M5DJZ7</accession>
<proteinExistence type="predicted"/>
<dbReference type="Proteomes" id="UP000184501">
    <property type="component" value="Unassembled WGS sequence"/>
</dbReference>
<dbReference type="PANTHER" id="PTHR44757">
    <property type="entry name" value="DIGUANYLATE CYCLASE DGCP"/>
    <property type="match status" value="1"/>
</dbReference>
<dbReference type="InterPro" id="IPR035919">
    <property type="entry name" value="EAL_sf"/>
</dbReference>
<dbReference type="AlphaFoldDB" id="A0A1M5DJZ7"/>
<dbReference type="CDD" id="cd00130">
    <property type="entry name" value="PAS"/>
    <property type="match status" value="1"/>
</dbReference>
<dbReference type="SMART" id="SM00052">
    <property type="entry name" value="EAL"/>
    <property type="match status" value="1"/>
</dbReference>
<evidence type="ECO:0000259" key="3">
    <source>
        <dbReference type="PROSITE" id="PS50883"/>
    </source>
</evidence>
<dbReference type="InterPro" id="IPR035965">
    <property type="entry name" value="PAS-like_dom_sf"/>
</dbReference>
<name>A0A1M5DJZ7_STRHI</name>
<dbReference type="InterPro" id="IPR043128">
    <property type="entry name" value="Rev_trsase/Diguanyl_cyclase"/>
</dbReference>
<sequence length="709" mass="76734">MAAPAGDDVAGGEEEQQVTDAPDLRDNSCPQVVHHDPVGWSEDPALPHHVLQCTDIGFGVTDPLGRLQWANPALAGLLRLPLEQVVGRSLPALLPGVPDGPHEATAVLAPTNGEDGHRWLEIGCSRLGPDGLLYTAVDVTAWRDRELEASQQAQSLHRAQVLGRMGNWEWFIAEDRVVWSDALLEMLGFPPGTELDYASYTTLIHPEDFTVVEDSLQRSLRTGERFTYTHRMLMADRRTERIFECYGEVIADGDGVPVRMLGTAHDITQAYRLHAELLRMAEEDPLTGLPNRRALTRELERQLATGGHGTLLLLDLDNFKDVNDLRGHAVGDRVMRLLASTLREHLAADQMIARLGGDEFAVVLPGASVAEGKEAAENLSTAVAALPVAAAGATTRMTVSVGVAQYSRGDGWEGVLANADLALYASKSAGRNRVTVYESGYYDDTAKRVSVLDRVRAALENGGLALHAMPMVDLRDGRVVGHELLLRLEDGQVPAPGPAEFLPAAERSDLVLEIDRWVLGQAIDALVAHPDPELRFDVNVSGRTLEDPDFACFVLDRLAHAGVTPGRLGLEITETAAVTNLEAAQVLARRLRAAGCRITLDDFGSGFGSFVHLKHLPITGLKIDGEFVRGIDDGHRDAVLVTGMIEIARGLGLSAVAEWVERPSQVEALRRLGVTVAQGFHLGRARPLRTLLVPPNGALSTPTGTQQDR</sequence>
<gene>
    <name evidence="5" type="ORF">SAMN05444320_104483</name>
</gene>
<dbReference type="PANTHER" id="PTHR44757:SF2">
    <property type="entry name" value="BIOFILM ARCHITECTURE MAINTENANCE PROTEIN MBAA"/>
    <property type="match status" value="1"/>
</dbReference>
<dbReference type="Gene3D" id="3.30.70.270">
    <property type="match status" value="1"/>
</dbReference>
<dbReference type="PROSITE" id="PS50887">
    <property type="entry name" value="GGDEF"/>
    <property type="match status" value="1"/>
</dbReference>
<dbReference type="Pfam" id="PF00563">
    <property type="entry name" value="EAL"/>
    <property type="match status" value="1"/>
</dbReference>
<feature type="domain" description="GGDEF" evidence="4">
    <location>
        <begin position="307"/>
        <end position="439"/>
    </location>
</feature>
<dbReference type="CDD" id="cd01948">
    <property type="entry name" value="EAL"/>
    <property type="match status" value="1"/>
</dbReference>
<dbReference type="CDD" id="cd01949">
    <property type="entry name" value="GGDEF"/>
    <property type="match status" value="1"/>
</dbReference>
<dbReference type="SMART" id="SM00091">
    <property type="entry name" value="PAS"/>
    <property type="match status" value="2"/>
</dbReference>
<dbReference type="Pfam" id="PF08447">
    <property type="entry name" value="PAS_3"/>
    <property type="match status" value="1"/>
</dbReference>
<evidence type="ECO:0000259" key="4">
    <source>
        <dbReference type="PROSITE" id="PS50887"/>
    </source>
</evidence>
<feature type="domain" description="EAL" evidence="3">
    <location>
        <begin position="448"/>
        <end position="699"/>
    </location>
</feature>
<dbReference type="Gene3D" id="3.30.450.20">
    <property type="entry name" value="PAS domain"/>
    <property type="match status" value="2"/>
</dbReference>
<dbReference type="NCBIfam" id="TIGR00254">
    <property type="entry name" value="GGDEF"/>
    <property type="match status" value="1"/>
</dbReference>
<dbReference type="Pfam" id="PF00990">
    <property type="entry name" value="GGDEF"/>
    <property type="match status" value="1"/>
</dbReference>
<dbReference type="OrthoDB" id="23692at2"/>
<dbReference type="InterPro" id="IPR000014">
    <property type="entry name" value="PAS"/>
</dbReference>
<evidence type="ECO:0000313" key="6">
    <source>
        <dbReference type="Proteomes" id="UP000184501"/>
    </source>
</evidence>
<dbReference type="PROSITE" id="PS50883">
    <property type="entry name" value="EAL"/>
    <property type="match status" value="1"/>
</dbReference>
<keyword evidence="6" id="KW-1185">Reference proteome</keyword>
<dbReference type="SUPFAM" id="SSF55785">
    <property type="entry name" value="PYP-like sensor domain (PAS domain)"/>
    <property type="match status" value="2"/>
</dbReference>
<dbReference type="InterPro" id="IPR013655">
    <property type="entry name" value="PAS_fold_3"/>
</dbReference>
<dbReference type="InterPro" id="IPR052155">
    <property type="entry name" value="Biofilm_reg_signaling"/>
</dbReference>
<evidence type="ECO:0000259" key="2">
    <source>
        <dbReference type="PROSITE" id="PS50112"/>
    </source>
</evidence>
<feature type="domain" description="PAS" evidence="2">
    <location>
        <begin position="179"/>
        <end position="223"/>
    </location>
</feature>
<feature type="region of interest" description="Disordered" evidence="1">
    <location>
        <begin position="1"/>
        <end position="36"/>
    </location>
</feature>
<dbReference type="SMART" id="SM00267">
    <property type="entry name" value="GGDEF"/>
    <property type="match status" value="1"/>
</dbReference>
<dbReference type="EMBL" id="FQVN01000004">
    <property type="protein sequence ID" value="SHF67082.1"/>
    <property type="molecule type" value="Genomic_DNA"/>
</dbReference>
<dbReference type="PROSITE" id="PS50112">
    <property type="entry name" value="PAS"/>
    <property type="match status" value="1"/>
</dbReference>
<organism evidence="5 6">
    <name type="scientific">Streptoalloteichus hindustanus</name>
    <dbReference type="NCBI Taxonomy" id="2017"/>
    <lineage>
        <taxon>Bacteria</taxon>
        <taxon>Bacillati</taxon>
        <taxon>Actinomycetota</taxon>
        <taxon>Actinomycetes</taxon>
        <taxon>Pseudonocardiales</taxon>
        <taxon>Pseudonocardiaceae</taxon>
        <taxon>Streptoalloteichus</taxon>
    </lineage>
</organism>
<protein>
    <submittedName>
        <fullName evidence="5">Diguanylate cyclase (GGDEF) domain-containing protein</fullName>
    </submittedName>
</protein>
<dbReference type="SUPFAM" id="SSF141868">
    <property type="entry name" value="EAL domain-like"/>
    <property type="match status" value="1"/>
</dbReference>